<evidence type="ECO:0000259" key="1">
    <source>
        <dbReference type="Pfam" id="PF14080"/>
    </source>
</evidence>
<protein>
    <submittedName>
        <fullName evidence="2">DUF4261 domain-containing protein</fullName>
    </submittedName>
</protein>
<sequence length="262" mass="29336">MGLFSFFKREKSNESNKSSLILGMVLLEEADSLNIKGVVSELRGNWKLEVDDSESSDESSVLVVDGYRVAIGNMPVPIPGVEIEETAAYNYLWPNGEKEATKHKGHIILSLMNGGKDPVAENLLFNKVASAVLKNSKSLGVYIGGRSLLISKDFYLGNTEIMSEEDLPLYNWVYFGLRQENGKQSIYTYGLAEFNKKEMEIINSSRTLEELNEIMFNMAHYVIAQDVKLKDGETIGISAEQKLKIKESKGKFLEGNTLKIIY</sequence>
<feature type="domain" description="DUF4261" evidence="1">
    <location>
        <begin position="187"/>
        <end position="260"/>
    </location>
</feature>
<keyword evidence="3" id="KW-1185">Reference proteome</keyword>
<accession>A0ABW5CVT4</accession>
<dbReference type="RefSeq" id="WP_250429110.1">
    <property type="nucleotide sequence ID" value="NZ_JALPRR010000002.1"/>
</dbReference>
<dbReference type="EMBL" id="JBHUIM010000001">
    <property type="protein sequence ID" value="MFD2245433.1"/>
    <property type="molecule type" value="Genomic_DNA"/>
</dbReference>
<organism evidence="2 3">
    <name type="scientific">Pontibacter ruber</name>
    <dbReference type="NCBI Taxonomy" id="1343895"/>
    <lineage>
        <taxon>Bacteria</taxon>
        <taxon>Pseudomonadati</taxon>
        <taxon>Bacteroidota</taxon>
        <taxon>Cytophagia</taxon>
        <taxon>Cytophagales</taxon>
        <taxon>Hymenobacteraceae</taxon>
        <taxon>Pontibacter</taxon>
    </lineage>
</organism>
<reference evidence="3" key="1">
    <citation type="journal article" date="2019" name="Int. J. Syst. Evol. Microbiol.">
        <title>The Global Catalogue of Microorganisms (GCM) 10K type strain sequencing project: providing services to taxonomists for standard genome sequencing and annotation.</title>
        <authorList>
            <consortium name="The Broad Institute Genomics Platform"/>
            <consortium name="The Broad Institute Genome Sequencing Center for Infectious Disease"/>
            <person name="Wu L."/>
            <person name="Ma J."/>
        </authorList>
    </citation>
    <scope>NUCLEOTIDE SEQUENCE [LARGE SCALE GENOMIC DNA]</scope>
    <source>
        <strain evidence="3">CGMCC 4.1782</strain>
    </source>
</reference>
<dbReference type="Pfam" id="PF14080">
    <property type="entry name" value="DUF4261"/>
    <property type="match status" value="1"/>
</dbReference>
<proteinExistence type="predicted"/>
<gene>
    <name evidence="2" type="ORF">ACFSKP_04150</name>
</gene>
<dbReference type="Proteomes" id="UP001597374">
    <property type="component" value="Unassembled WGS sequence"/>
</dbReference>
<evidence type="ECO:0000313" key="2">
    <source>
        <dbReference type="EMBL" id="MFD2245433.1"/>
    </source>
</evidence>
<name>A0ABW5CVT4_9BACT</name>
<comment type="caution">
    <text evidence="2">The sequence shown here is derived from an EMBL/GenBank/DDBJ whole genome shotgun (WGS) entry which is preliminary data.</text>
</comment>
<dbReference type="InterPro" id="IPR025357">
    <property type="entry name" value="DUF4261"/>
</dbReference>
<evidence type="ECO:0000313" key="3">
    <source>
        <dbReference type="Proteomes" id="UP001597374"/>
    </source>
</evidence>